<sequence>MSSLADLVDTIDQVLETADTSHHQRMLLGVTELLVGMSSALSNTHLETFDEVFGRLISGAGLEARQAVAEHVGALTEAPQGLVRQLAADQAGPVAAPILRSRIAIPDAALIHLAQSRGQEHLAAIAERARLSEAVCDVVAARGDETVLGLLLANTGAQLSDRTLLLLATRIEDEEVLAAGLERRTDLDPRRRAAVLRERRYEQARSRMNKGQQQVRNYARAEAAVALRIKIGLDESDIQHWLSNGRIPEALLALAHLTGLPAAHVIAAHESADLRRMTLFVRCAGLGTAALARFLCTVEGHQASGGLGRFFLAFRAMSVEQARAALAQSGSPAFITET</sequence>
<gene>
    <name evidence="1" type="ORF">LNAOJCKE_2577</name>
</gene>
<protein>
    <recommendedName>
        <fullName evidence="3">DUF2336 domain-containing protein</fullName>
    </recommendedName>
</protein>
<name>A0ABQ4UDI9_9HYPH</name>
<organism evidence="1 2">
    <name type="scientific">Methylorubrum aminovorans</name>
    <dbReference type="NCBI Taxonomy" id="269069"/>
    <lineage>
        <taxon>Bacteria</taxon>
        <taxon>Pseudomonadati</taxon>
        <taxon>Pseudomonadota</taxon>
        <taxon>Alphaproteobacteria</taxon>
        <taxon>Hyphomicrobiales</taxon>
        <taxon>Methylobacteriaceae</taxon>
        <taxon>Methylorubrum</taxon>
    </lineage>
</organism>
<dbReference type="Proteomes" id="UP001055039">
    <property type="component" value="Unassembled WGS sequence"/>
</dbReference>
<dbReference type="EMBL" id="BPRC01000008">
    <property type="protein sequence ID" value="GJE65366.1"/>
    <property type="molecule type" value="Genomic_DNA"/>
</dbReference>
<evidence type="ECO:0000313" key="2">
    <source>
        <dbReference type="Proteomes" id="UP001055039"/>
    </source>
</evidence>
<dbReference type="RefSeq" id="WP_238224778.1">
    <property type="nucleotide sequence ID" value="NZ_BAAADH010000044.1"/>
</dbReference>
<proteinExistence type="predicted"/>
<dbReference type="Pfam" id="PF10098">
    <property type="entry name" value="DUF2336"/>
    <property type="match status" value="1"/>
</dbReference>
<dbReference type="InterPro" id="IPR019285">
    <property type="entry name" value="DUF2336"/>
</dbReference>
<reference evidence="1" key="1">
    <citation type="journal article" date="2021" name="Front. Microbiol.">
        <title>Comprehensive Comparative Genomics and Phenotyping of Methylobacterium Species.</title>
        <authorList>
            <person name="Alessa O."/>
            <person name="Ogura Y."/>
            <person name="Fujitani Y."/>
            <person name="Takami H."/>
            <person name="Hayashi T."/>
            <person name="Sahin N."/>
            <person name="Tani A."/>
        </authorList>
    </citation>
    <scope>NUCLEOTIDE SEQUENCE</scope>
    <source>
        <strain evidence="1">NBRC 15686</strain>
    </source>
</reference>
<evidence type="ECO:0008006" key="3">
    <source>
        <dbReference type="Google" id="ProtNLM"/>
    </source>
</evidence>
<accession>A0ABQ4UDI9</accession>
<keyword evidence="2" id="KW-1185">Reference proteome</keyword>
<evidence type="ECO:0000313" key="1">
    <source>
        <dbReference type="EMBL" id="GJE65366.1"/>
    </source>
</evidence>
<comment type="caution">
    <text evidence="1">The sequence shown here is derived from an EMBL/GenBank/DDBJ whole genome shotgun (WGS) entry which is preliminary data.</text>
</comment>
<reference evidence="1" key="2">
    <citation type="submission" date="2021-08" db="EMBL/GenBank/DDBJ databases">
        <authorList>
            <person name="Tani A."/>
            <person name="Ola A."/>
            <person name="Ogura Y."/>
            <person name="Katsura K."/>
            <person name="Hayashi T."/>
        </authorList>
    </citation>
    <scope>NUCLEOTIDE SEQUENCE</scope>
    <source>
        <strain evidence="1">NBRC 15686</strain>
    </source>
</reference>